<evidence type="ECO:0000313" key="3">
    <source>
        <dbReference type="Proteomes" id="UP000054350"/>
    </source>
</evidence>
<dbReference type="PRINTS" id="PR01217">
    <property type="entry name" value="PRICHEXTENSN"/>
</dbReference>
<dbReference type="AlphaFoldDB" id="A0A0L0S358"/>
<feature type="region of interest" description="Disordered" evidence="1">
    <location>
        <begin position="198"/>
        <end position="231"/>
    </location>
</feature>
<gene>
    <name evidence="2" type="ORF">AMAG_02598</name>
</gene>
<sequence length="243" mass="25874">MAGPRRDRTKQGKKPPGEPDHHEPAPEPPRPAVLEAERAKRRRLAQGPDATTSGLFDPLAAEHHSALLRHRYRLDPSSLASAAPASSSTPAPAPTPPDSDLDDDFFPPLPPPSEPVPKGHCPLQDPPGTEPKYVTMAGYPPPPTDPLPSHAPQMEPPHVTAAKRALAAAGPVVSAAPQIRDLRRATTALVPTALRAAAGADGGSKRKRIVVRAEGDEGPKEKRPATAEDEAYQAFMREMEDLL</sequence>
<organism evidence="2 3">
    <name type="scientific">Allomyces macrogynus (strain ATCC 38327)</name>
    <name type="common">Allomyces javanicus var. macrogynus</name>
    <dbReference type="NCBI Taxonomy" id="578462"/>
    <lineage>
        <taxon>Eukaryota</taxon>
        <taxon>Fungi</taxon>
        <taxon>Fungi incertae sedis</taxon>
        <taxon>Blastocladiomycota</taxon>
        <taxon>Blastocladiomycetes</taxon>
        <taxon>Blastocladiales</taxon>
        <taxon>Blastocladiaceae</taxon>
        <taxon>Allomyces</taxon>
    </lineage>
</organism>
<reference evidence="2 3" key="1">
    <citation type="submission" date="2009-11" db="EMBL/GenBank/DDBJ databases">
        <title>Annotation of Allomyces macrogynus ATCC 38327.</title>
        <authorList>
            <consortium name="The Broad Institute Genome Sequencing Platform"/>
            <person name="Russ C."/>
            <person name="Cuomo C."/>
            <person name="Burger G."/>
            <person name="Gray M.W."/>
            <person name="Holland P.W.H."/>
            <person name="King N."/>
            <person name="Lang F.B.F."/>
            <person name="Roger A.J."/>
            <person name="Ruiz-Trillo I."/>
            <person name="Young S.K."/>
            <person name="Zeng Q."/>
            <person name="Gargeya S."/>
            <person name="Fitzgerald M."/>
            <person name="Haas B."/>
            <person name="Abouelleil A."/>
            <person name="Alvarado L."/>
            <person name="Arachchi H.M."/>
            <person name="Berlin A."/>
            <person name="Chapman S.B."/>
            <person name="Gearin G."/>
            <person name="Goldberg J."/>
            <person name="Griggs A."/>
            <person name="Gujja S."/>
            <person name="Hansen M."/>
            <person name="Heiman D."/>
            <person name="Howarth C."/>
            <person name="Larimer J."/>
            <person name="Lui A."/>
            <person name="MacDonald P.J.P."/>
            <person name="McCowen C."/>
            <person name="Montmayeur A."/>
            <person name="Murphy C."/>
            <person name="Neiman D."/>
            <person name="Pearson M."/>
            <person name="Priest M."/>
            <person name="Roberts A."/>
            <person name="Saif S."/>
            <person name="Shea T."/>
            <person name="Sisk P."/>
            <person name="Stolte C."/>
            <person name="Sykes S."/>
            <person name="Wortman J."/>
            <person name="Nusbaum C."/>
            <person name="Birren B."/>
        </authorList>
    </citation>
    <scope>NUCLEOTIDE SEQUENCE [LARGE SCALE GENOMIC DNA]</scope>
    <source>
        <strain evidence="2 3">ATCC 38327</strain>
    </source>
</reference>
<feature type="region of interest" description="Disordered" evidence="1">
    <location>
        <begin position="78"/>
        <end position="155"/>
    </location>
</feature>
<feature type="compositionally biased region" description="Basic and acidic residues" evidence="1">
    <location>
        <begin position="1"/>
        <end position="25"/>
    </location>
</feature>
<dbReference type="VEuPathDB" id="FungiDB:AMAG_02598"/>
<dbReference type="EMBL" id="GG745331">
    <property type="protein sequence ID" value="KNE56824.1"/>
    <property type="molecule type" value="Genomic_DNA"/>
</dbReference>
<keyword evidence="3" id="KW-1185">Reference proteome</keyword>
<dbReference type="OrthoDB" id="10067323at2759"/>
<name>A0A0L0S358_ALLM3</name>
<evidence type="ECO:0000256" key="1">
    <source>
        <dbReference type="SAM" id="MobiDB-lite"/>
    </source>
</evidence>
<protein>
    <submittedName>
        <fullName evidence="2">Uncharacterized protein</fullName>
    </submittedName>
</protein>
<proteinExistence type="predicted"/>
<evidence type="ECO:0000313" key="2">
    <source>
        <dbReference type="EMBL" id="KNE56824.1"/>
    </source>
</evidence>
<accession>A0A0L0S358</accession>
<feature type="compositionally biased region" description="Basic and acidic residues" evidence="1">
    <location>
        <begin position="211"/>
        <end position="226"/>
    </location>
</feature>
<feature type="compositionally biased region" description="Low complexity" evidence="1">
    <location>
        <begin position="78"/>
        <end position="90"/>
    </location>
</feature>
<feature type="region of interest" description="Disordered" evidence="1">
    <location>
        <begin position="1"/>
        <end position="57"/>
    </location>
</feature>
<dbReference type="STRING" id="578462.A0A0L0S358"/>
<dbReference type="Proteomes" id="UP000054350">
    <property type="component" value="Unassembled WGS sequence"/>
</dbReference>
<reference evidence="3" key="2">
    <citation type="submission" date="2009-11" db="EMBL/GenBank/DDBJ databases">
        <title>The Genome Sequence of Allomyces macrogynus strain ATCC 38327.</title>
        <authorList>
            <consortium name="The Broad Institute Genome Sequencing Platform"/>
            <person name="Russ C."/>
            <person name="Cuomo C."/>
            <person name="Shea T."/>
            <person name="Young S.K."/>
            <person name="Zeng Q."/>
            <person name="Koehrsen M."/>
            <person name="Haas B."/>
            <person name="Borodovsky M."/>
            <person name="Guigo R."/>
            <person name="Alvarado L."/>
            <person name="Berlin A."/>
            <person name="Borenstein D."/>
            <person name="Chen Z."/>
            <person name="Engels R."/>
            <person name="Freedman E."/>
            <person name="Gellesch M."/>
            <person name="Goldberg J."/>
            <person name="Griggs A."/>
            <person name="Gujja S."/>
            <person name="Heiman D."/>
            <person name="Hepburn T."/>
            <person name="Howarth C."/>
            <person name="Jen D."/>
            <person name="Larson L."/>
            <person name="Lewis B."/>
            <person name="Mehta T."/>
            <person name="Park D."/>
            <person name="Pearson M."/>
            <person name="Roberts A."/>
            <person name="Saif S."/>
            <person name="Shenoy N."/>
            <person name="Sisk P."/>
            <person name="Stolte C."/>
            <person name="Sykes S."/>
            <person name="Walk T."/>
            <person name="White J."/>
            <person name="Yandava C."/>
            <person name="Burger G."/>
            <person name="Gray M.W."/>
            <person name="Holland P.W.H."/>
            <person name="King N."/>
            <person name="Lang F.B.F."/>
            <person name="Roger A.J."/>
            <person name="Ruiz-Trillo I."/>
            <person name="Lander E."/>
            <person name="Nusbaum C."/>
        </authorList>
    </citation>
    <scope>NUCLEOTIDE SEQUENCE [LARGE SCALE GENOMIC DNA]</scope>
    <source>
        <strain evidence="3">ATCC 38327</strain>
    </source>
</reference>